<comment type="caution">
    <text evidence="2">The sequence shown here is derived from an EMBL/GenBank/DDBJ whole genome shotgun (WGS) entry which is preliminary data.</text>
</comment>
<dbReference type="OrthoDB" id="6425727at2759"/>
<feature type="region of interest" description="Disordered" evidence="1">
    <location>
        <begin position="91"/>
        <end position="125"/>
    </location>
</feature>
<gene>
    <name evidence="2" type="ORF">AVEN_93743_1</name>
</gene>
<feature type="compositionally biased region" description="Basic and acidic residues" evidence="1">
    <location>
        <begin position="415"/>
        <end position="450"/>
    </location>
</feature>
<dbReference type="PANTHER" id="PTHR15141">
    <property type="entry name" value="TRANSCRIPTION ELONGATION FACTOR B POLYPEPTIDE 3"/>
    <property type="match status" value="1"/>
</dbReference>
<feature type="compositionally biased region" description="Polar residues" evidence="1">
    <location>
        <begin position="371"/>
        <end position="395"/>
    </location>
</feature>
<evidence type="ECO:0000256" key="1">
    <source>
        <dbReference type="SAM" id="MobiDB-lite"/>
    </source>
</evidence>
<dbReference type="Pfam" id="PF06881">
    <property type="entry name" value="Elongin_A"/>
    <property type="match status" value="1"/>
</dbReference>
<feature type="compositionally biased region" description="Basic and acidic residues" evidence="1">
    <location>
        <begin position="94"/>
        <end position="105"/>
    </location>
</feature>
<feature type="compositionally biased region" description="Polar residues" evidence="1">
    <location>
        <begin position="284"/>
        <end position="294"/>
    </location>
</feature>
<keyword evidence="3" id="KW-1185">Reference proteome</keyword>
<evidence type="ECO:0000313" key="2">
    <source>
        <dbReference type="EMBL" id="GBM85472.1"/>
    </source>
</evidence>
<feature type="compositionally biased region" description="Basic and acidic residues" evidence="1">
    <location>
        <begin position="256"/>
        <end position="279"/>
    </location>
</feature>
<accession>A0A4Y2J886</accession>
<dbReference type="InterPro" id="IPR051870">
    <property type="entry name" value="Elongin-A_domain"/>
</dbReference>
<dbReference type="Gene3D" id="6.10.250.3180">
    <property type="match status" value="1"/>
</dbReference>
<evidence type="ECO:0008006" key="4">
    <source>
        <dbReference type="Google" id="ProtNLM"/>
    </source>
</evidence>
<protein>
    <recommendedName>
        <fullName evidence="4">Elongin-A</fullName>
    </recommendedName>
</protein>
<dbReference type="InterPro" id="IPR010684">
    <property type="entry name" value="RNA_pol_II_trans_fac_SIII_A"/>
</dbReference>
<dbReference type="EMBL" id="BGPR01003237">
    <property type="protein sequence ID" value="GBM85472.1"/>
    <property type="molecule type" value="Genomic_DNA"/>
</dbReference>
<feature type="region of interest" description="Disordered" evidence="1">
    <location>
        <begin position="255"/>
        <end position="459"/>
    </location>
</feature>
<proteinExistence type="predicted"/>
<dbReference type="Proteomes" id="UP000499080">
    <property type="component" value="Unassembled WGS sequence"/>
</dbReference>
<feature type="compositionally biased region" description="Basic and acidic residues" evidence="1">
    <location>
        <begin position="295"/>
        <end position="305"/>
    </location>
</feature>
<evidence type="ECO:0000313" key="3">
    <source>
        <dbReference type="Proteomes" id="UP000499080"/>
    </source>
</evidence>
<dbReference type="PANTHER" id="PTHR15141:SF76">
    <property type="entry name" value="TRANSCRIPTION ELONGATION FACTOR B POLYPEPTIDE 3"/>
    <property type="match status" value="1"/>
</dbReference>
<feature type="compositionally biased region" description="Polar residues" evidence="1">
    <location>
        <begin position="329"/>
        <end position="345"/>
    </location>
</feature>
<reference evidence="2 3" key="1">
    <citation type="journal article" date="2019" name="Sci. Rep.">
        <title>Orb-weaving spider Araneus ventricosus genome elucidates the spidroin gene catalogue.</title>
        <authorList>
            <person name="Kono N."/>
            <person name="Nakamura H."/>
            <person name="Ohtoshi R."/>
            <person name="Moran D.A.P."/>
            <person name="Shinohara A."/>
            <person name="Yoshida Y."/>
            <person name="Fujiwara M."/>
            <person name="Mori M."/>
            <person name="Tomita M."/>
            <person name="Arakawa K."/>
        </authorList>
    </citation>
    <scope>NUCLEOTIDE SEQUENCE [LARGE SCALE GENOMIC DNA]</scope>
</reference>
<sequence length="747" mass="85354">MNKITRDFIEQLGNLTISPQIIIDLKLVNYMKGVGHRFSKLKKDADLVARKWQQEVDLWLRENNLTEKNYLEQIDRNKAIQLLSPRLNGAWKANQRDSGSDDRQNYHSSSSQEVESPDSQRANQRSASINHISNHHHSFGRKSSSPLQLENPVTRNLNRAEFNANLSIDPKEVMPSNKVQESPVKPDDRFCVSLKEKMFKAVKRKEPILEENLGRLLCICKDVLKLPIQSYPEFVRDYLESLKYPGKIIKVNSDSGDCRKSLNGKTEKNMDFTHVPDTRHKSHNNPSTSQQGARESSRNCSDSKHDRRKKYMESTQSAVKAKELKEEQPLSQDSNNLPSSRSYPGSNHDRKRKCTESTQSVVNSKELKLEQQPTQDIKNLPSTSQQGGTESSRTCPVSKHDSKRKRMESSQSVVKAKELKEEQQLSQDSKLKHMSRTEYVVKGKESKEEQQPAQGRTLKCKETAQSVAKAYEFKDEYQPAQESKLKLDSKRVCAMALEARNCDKNHIKKKDSPDQSAMLAITSSKKERSSLYHGGRKSEVLKLKDLCIRNLHKVIKQNSDPTKYINKNVEFEILEPVLVLISPDKLQKLEDEMEYLKADTDGVWHLCCDRTFKSQVHLKKKNENWRTFYQRCCMESEEKLRNITASISASASKAKPDRQIKFTTVDGPPTKRQKTDSAMVVKNNANNSAIKLLPNSCHPSNSRSDAPVPAKGISNHIKSSHRIIKKDAPLMHKAKKTLGQLHRIHRN</sequence>
<dbReference type="AlphaFoldDB" id="A0A4Y2J886"/>
<dbReference type="GO" id="GO:0006368">
    <property type="term" value="P:transcription elongation by RNA polymerase II"/>
    <property type="evidence" value="ECO:0007669"/>
    <property type="project" value="InterPro"/>
</dbReference>
<dbReference type="GO" id="GO:0070449">
    <property type="term" value="C:elongin complex"/>
    <property type="evidence" value="ECO:0007669"/>
    <property type="project" value="InterPro"/>
</dbReference>
<name>A0A4Y2J886_ARAVE</name>
<organism evidence="2 3">
    <name type="scientific">Araneus ventricosus</name>
    <name type="common">Orbweaver spider</name>
    <name type="synonym">Epeira ventricosa</name>
    <dbReference type="NCBI Taxonomy" id="182803"/>
    <lineage>
        <taxon>Eukaryota</taxon>
        <taxon>Metazoa</taxon>
        <taxon>Ecdysozoa</taxon>
        <taxon>Arthropoda</taxon>
        <taxon>Chelicerata</taxon>
        <taxon>Arachnida</taxon>
        <taxon>Araneae</taxon>
        <taxon>Araneomorphae</taxon>
        <taxon>Entelegynae</taxon>
        <taxon>Araneoidea</taxon>
        <taxon>Araneidae</taxon>
        <taxon>Araneus</taxon>
    </lineage>
</organism>
<feature type="compositionally biased region" description="Low complexity" evidence="1">
    <location>
        <begin position="108"/>
        <end position="125"/>
    </location>
</feature>